<reference evidence="13" key="1">
    <citation type="submission" date="2021-01" db="EMBL/GenBank/DDBJ databases">
        <authorList>
            <person name="Zahm M."/>
            <person name="Roques C."/>
            <person name="Cabau C."/>
            <person name="Klopp C."/>
            <person name="Donnadieu C."/>
            <person name="Jouanno E."/>
            <person name="Lampietro C."/>
            <person name="Louis A."/>
            <person name="Herpin A."/>
            <person name="Echchiki A."/>
            <person name="Berthelot C."/>
            <person name="Parey E."/>
            <person name="Roest-Crollius H."/>
            <person name="Braasch I."/>
            <person name="Postlethwait J."/>
            <person name="Bobe J."/>
            <person name="Montfort J."/>
            <person name="Bouchez O."/>
            <person name="Begum T."/>
            <person name="Mejri S."/>
            <person name="Adams A."/>
            <person name="Chen W.-J."/>
            <person name="Guiguen Y."/>
        </authorList>
    </citation>
    <scope>NUCLEOTIDE SEQUENCE</scope>
    <source>
        <tissue evidence="13">Blood</tissue>
    </source>
</reference>
<dbReference type="EC" id="2.8.2.-" evidence="12"/>
<keyword evidence="9 12" id="KW-0472">Membrane</keyword>
<dbReference type="GO" id="GO:0000139">
    <property type="term" value="C:Golgi membrane"/>
    <property type="evidence" value="ECO:0007669"/>
    <property type="project" value="UniProtKB-SubCell"/>
</dbReference>
<dbReference type="SUPFAM" id="SSF81338">
    <property type="entry name" value="Aquaporin-like"/>
    <property type="match status" value="1"/>
</dbReference>
<comment type="caution">
    <text evidence="12">Lacks conserved residue(s) required for the propagation of feature annotation.</text>
</comment>
<evidence type="ECO:0000256" key="1">
    <source>
        <dbReference type="ARBA" id="ARBA00004141"/>
    </source>
</evidence>
<gene>
    <name evidence="13" type="ORF">AGOR_G00176570</name>
</gene>
<accession>A0A8T3CZT5</accession>
<dbReference type="Gene3D" id="1.20.1080.10">
    <property type="entry name" value="Glycerol uptake facilitator protein"/>
    <property type="match status" value="2"/>
</dbReference>
<dbReference type="CDD" id="cd00333">
    <property type="entry name" value="MIP"/>
    <property type="match status" value="1"/>
</dbReference>
<evidence type="ECO:0000313" key="13">
    <source>
        <dbReference type="EMBL" id="KAI1889190.1"/>
    </source>
</evidence>
<feature type="transmembrane region" description="Helical" evidence="12">
    <location>
        <begin position="510"/>
        <end position="530"/>
    </location>
</feature>
<keyword evidence="5 12" id="KW-0812">Transmembrane</keyword>
<dbReference type="Pfam" id="PF00230">
    <property type="entry name" value="MIP"/>
    <property type="match status" value="2"/>
</dbReference>
<keyword evidence="7 12" id="KW-1133">Transmembrane helix</keyword>
<organism evidence="13 14">
    <name type="scientific">Albula goreensis</name>
    <dbReference type="NCBI Taxonomy" id="1534307"/>
    <lineage>
        <taxon>Eukaryota</taxon>
        <taxon>Metazoa</taxon>
        <taxon>Chordata</taxon>
        <taxon>Craniata</taxon>
        <taxon>Vertebrata</taxon>
        <taxon>Euteleostomi</taxon>
        <taxon>Actinopterygii</taxon>
        <taxon>Neopterygii</taxon>
        <taxon>Teleostei</taxon>
        <taxon>Albuliformes</taxon>
        <taxon>Albulidae</taxon>
        <taxon>Albula</taxon>
    </lineage>
</organism>
<dbReference type="PRINTS" id="PR02016">
    <property type="entry name" value="AQUAPORIN4"/>
</dbReference>
<comment type="similarity">
    <text evidence="3 12">Belongs to the sulfotransferase 2 family.</text>
</comment>
<evidence type="ECO:0000256" key="3">
    <source>
        <dbReference type="ARBA" id="ARBA00006339"/>
    </source>
</evidence>
<evidence type="ECO:0000256" key="9">
    <source>
        <dbReference type="ARBA" id="ARBA00023136"/>
    </source>
</evidence>
<dbReference type="AlphaFoldDB" id="A0A8T3CZT5"/>
<comment type="subcellular location">
    <subcellularLocation>
        <location evidence="2 12">Golgi apparatus membrane</location>
        <topology evidence="2 12">Single-pass type II membrane protein</topology>
    </subcellularLocation>
    <subcellularLocation>
        <location evidence="1">Membrane</location>
        <topology evidence="1">Multi-pass membrane protein</topology>
    </subcellularLocation>
</comment>
<feature type="transmembrane region" description="Helical" evidence="12">
    <location>
        <begin position="476"/>
        <end position="498"/>
    </location>
</feature>
<dbReference type="GO" id="GO:0016051">
    <property type="term" value="P:carbohydrate biosynthetic process"/>
    <property type="evidence" value="ECO:0007669"/>
    <property type="project" value="InterPro"/>
</dbReference>
<evidence type="ECO:0000256" key="6">
    <source>
        <dbReference type="ARBA" id="ARBA00022968"/>
    </source>
</evidence>
<dbReference type="InterPro" id="IPR023271">
    <property type="entry name" value="Aquaporin-like"/>
</dbReference>
<protein>
    <recommendedName>
        <fullName evidence="12">Carbohydrate sulfotransferase</fullName>
        <ecNumber evidence="12">2.8.2.-</ecNumber>
    </recommendedName>
</protein>
<keyword evidence="6 12" id="KW-0735">Signal-anchor</keyword>
<dbReference type="EMBL" id="JAERUA010000016">
    <property type="protein sequence ID" value="KAI1889190.1"/>
    <property type="molecule type" value="Genomic_DNA"/>
</dbReference>
<dbReference type="PRINTS" id="PR00783">
    <property type="entry name" value="MINTRINSICP"/>
</dbReference>
<dbReference type="Proteomes" id="UP000829720">
    <property type="component" value="Unassembled WGS sequence"/>
</dbReference>
<feature type="transmembrane region" description="Helical" evidence="12">
    <location>
        <begin position="550"/>
        <end position="571"/>
    </location>
</feature>
<comment type="caution">
    <text evidence="13">The sequence shown here is derived from an EMBL/GenBank/DDBJ whole genome shotgun (WGS) entry which is preliminary data.</text>
</comment>
<feature type="transmembrane region" description="Helical" evidence="12">
    <location>
        <begin position="395"/>
        <end position="414"/>
    </location>
</feature>
<keyword evidence="10 12" id="KW-0325">Glycoprotein</keyword>
<proteinExistence type="inferred from homology"/>
<evidence type="ECO:0000256" key="4">
    <source>
        <dbReference type="ARBA" id="ARBA00022679"/>
    </source>
</evidence>
<evidence type="ECO:0000256" key="8">
    <source>
        <dbReference type="ARBA" id="ARBA00023034"/>
    </source>
</evidence>
<evidence type="ECO:0000256" key="11">
    <source>
        <dbReference type="ARBA" id="ARBA00023277"/>
    </source>
</evidence>
<evidence type="ECO:0000256" key="5">
    <source>
        <dbReference type="ARBA" id="ARBA00022692"/>
    </source>
</evidence>
<evidence type="ECO:0000256" key="7">
    <source>
        <dbReference type="ARBA" id="ARBA00022989"/>
    </source>
</evidence>
<dbReference type="OrthoDB" id="3222at2759"/>
<keyword evidence="11 12" id="KW-0119">Carbohydrate metabolism</keyword>
<keyword evidence="8 12" id="KW-0333">Golgi apparatus</keyword>
<dbReference type="GO" id="GO:0008146">
    <property type="term" value="F:sulfotransferase activity"/>
    <property type="evidence" value="ECO:0007669"/>
    <property type="project" value="InterPro"/>
</dbReference>
<name>A0A8T3CZT5_9TELE</name>
<evidence type="ECO:0000256" key="10">
    <source>
        <dbReference type="ARBA" id="ARBA00023180"/>
    </source>
</evidence>
<sequence length="641" mass="71968">MPSNSIMKTKLVFLLILVFGLFGLFGLFLMQPIAEGTYEVFQPKARPEHSPKQRIILPVAEKKSNGSKNMVFEPFKLTPSHADAILGKRQEDEPRQTSMLKQVADPVELNITPRAFNRRFLQGAMRSDAHKEQERRKSFLQNFCKKFNNNSPPRMDLTEMVSRIYVEERHKILYCEVPKAGCSNWKRTLMVLNGLATSTDKISHDAVHYGSHLKKLDSFDRKGIQERLGSFTKVVVVRDPMERLVSAFRDKFEQPNPYYHPVFGRAIIRKYRENATKEALQSGSGVTFGEFVRYLLDAERPVGMDIHWESVSKLCFPCFITYDFIGKFESLEQDANYFLGLIDQRFSAFSALEPYKKQPTAASLRCLSSCNRGCVMAAFKGIWTQEFWRAVSGEFLATLIFVLLSLGSTINWAAEEEKPPAADLVLISLCFGLGIATMVQCFVLGAIVGAGILYMVTPGSVRGGLGVTEVNNKISVGHALVVELLITFELVFTVFATCDPKRSDLKGSSALAIGFAVSIGHLFAIPYTGASMNPARSFGPAVVTWKWENHWVYWVGPIMGGVVAAALYEYLYCPDPELKKPFTGGFSKDSYPSAKYKEVEDSRFHRDVDELVIRPGPFHVLDVERAEKKDRDPSSEVLSSV</sequence>
<dbReference type="InterPro" id="IPR005331">
    <property type="entry name" value="Sulfotransferase"/>
</dbReference>
<dbReference type="InterPro" id="IPR018011">
    <property type="entry name" value="Carb_sulfotrans_8-10"/>
</dbReference>
<evidence type="ECO:0000256" key="12">
    <source>
        <dbReference type="RuleBase" id="RU364020"/>
    </source>
</evidence>
<feature type="transmembrane region" description="Helical" evidence="12">
    <location>
        <begin position="426"/>
        <end position="456"/>
    </location>
</feature>
<dbReference type="PANTHER" id="PTHR12137">
    <property type="entry name" value="CARBOHYDRATE SULFOTRANSFERASE"/>
    <property type="match status" value="1"/>
</dbReference>
<evidence type="ECO:0000313" key="14">
    <source>
        <dbReference type="Proteomes" id="UP000829720"/>
    </source>
</evidence>
<keyword evidence="4 12" id="KW-0808">Transferase</keyword>
<dbReference type="Pfam" id="PF03567">
    <property type="entry name" value="Sulfotransfer_2"/>
    <property type="match status" value="1"/>
</dbReference>
<dbReference type="PANTHER" id="PTHR12137:SF6">
    <property type="entry name" value="CARBOHYDRATE SULFOTRANSFERASE 9"/>
    <property type="match status" value="1"/>
</dbReference>
<dbReference type="InterPro" id="IPR000425">
    <property type="entry name" value="MIP"/>
</dbReference>
<keyword evidence="14" id="KW-1185">Reference proteome</keyword>
<dbReference type="GO" id="GO:0015267">
    <property type="term" value="F:channel activity"/>
    <property type="evidence" value="ECO:0007669"/>
    <property type="project" value="InterPro"/>
</dbReference>
<evidence type="ECO:0000256" key="2">
    <source>
        <dbReference type="ARBA" id="ARBA00004323"/>
    </source>
</evidence>
<dbReference type="GO" id="GO:0030166">
    <property type="term" value="P:proteoglycan biosynthetic process"/>
    <property type="evidence" value="ECO:0007669"/>
    <property type="project" value="TreeGrafter"/>
</dbReference>